<dbReference type="PANTHER" id="PTHR42718">
    <property type="entry name" value="MAJOR FACILITATOR SUPERFAMILY MULTIDRUG TRANSPORTER MFSC"/>
    <property type="match status" value="1"/>
</dbReference>
<dbReference type="CDD" id="cd17503">
    <property type="entry name" value="MFS_LmrB_MDR_like"/>
    <property type="match status" value="1"/>
</dbReference>
<dbReference type="Pfam" id="PF07690">
    <property type="entry name" value="MFS_1"/>
    <property type="match status" value="1"/>
</dbReference>
<keyword evidence="4 7" id="KW-0812">Transmembrane</keyword>
<keyword evidence="5 7" id="KW-1133">Transmembrane helix</keyword>
<feature type="transmembrane region" description="Helical" evidence="7">
    <location>
        <begin position="216"/>
        <end position="235"/>
    </location>
</feature>
<dbReference type="RefSeq" id="WP_172745509.1">
    <property type="nucleotide sequence ID" value="NZ_CCRH01000004.1"/>
</dbReference>
<feature type="transmembrane region" description="Helical" evidence="7">
    <location>
        <begin position="315"/>
        <end position="336"/>
    </location>
</feature>
<dbReference type="InterPro" id="IPR004638">
    <property type="entry name" value="EmrB-like"/>
</dbReference>
<gene>
    <name evidence="9" type="ORF">NGAL_HAMBI1145_17480</name>
</gene>
<sequence>MAALFGGPPGTGLTEQRLEPKAIELDPRKTVPLIVASALIMQQIDSTAIATALPTIADALGEPPLALHSTITVYLLSLGVFLPLSGWLADRFGARRVFCLAIALFTLASLLCAASTTLSMLIAARALQGFGGALMLPTARLILVRSVPREELVSAMVLMSMPAVVGPAIGPLLGGFITGVSSWHWIFWINLPVGIVAIILTIALIEKIPPTERTSFDFLGFILTGAGIGAVIFGFDSFARGMNSSALVLVVGGVALLGLYIRHARKTQNAILDLRLFRYPTFRSSVTGGSLFRISMGALPFMLPLLMQEVFRYTPLQSGAITFVSTIGAFGMRTMTRRILRRYGFRSVLFWNALIASASMALLATFTPGTAPVVMLVIILLGGFFRALQFTSLNTLTFAETDDSEMSHATSLSQMAQRIAQSTGVAMSAMLLHYFSGGSETLTNFAFAMSFVIIAIISASSCFSFFHLSETAGDVLAGRKKEAKEETMAAEQADAAE</sequence>
<evidence type="ECO:0000256" key="1">
    <source>
        <dbReference type="ARBA" id="ARBA00004651"/>
    </source>
</evidence>
<evidence type="ECO:0000256" key="2">
    <source>
        <dbReference type="ARBA" id="ARBA00022448"/>
    </source>
</evidence>
<evidence type="ECO:0000256" key="4">
    <source>
        <dbReference type="ARBA" id="ARBA00022692"/>
    </source>
</evidence>
<dbReference type="Gene3D" id="1.20.1720.10">
    <property type="entry name" value="Multidrug resistance protein D"/>
    <property type="match status" value="1"/>
</dbReference>
<evidence type="ECO:0000313" key="9">
    <source>
        <dbReference type="EMBL" id="CDZ33271.1"/>
    </source>
</evidence>
<dbReference type="PRINTS" id="PR01036">
    <property type="entry name" value="TCRTETB"/>
</dbReference>
<keyword evidence="3" id="KW-1003">Cell membrane</keyword>
<feature type="domain" description="Major facilitator superfamily (MFS) profile" evidence="8">
    <location>
        <begin position="31"/>
        <end position="473"/>
    </location>
</feature>
<protein>
    <submittedName>
        <fullName evidence="9">Drug resistance transporter, EmrB/QacA subfamily</fullName>
    </submittedName>
</protein>
<dbReference type="EMBL" id="CCRH01000004">
    <property type="protein sequence ID" value="CDZ33271.1"/>
    <property type="molecule type" value="Genomic_DNA"/>
</dbReference>
<feature type="transmembrane region" description="Helical" evidence="7">
    <location>
        <begin position="97"/>
        <end position="116"/>
    </location>
</feature>
<feature type="transmembrane region" description="Helical" evidence="7">
    <location>
        <begin position="442"/>
        <end position="466"/>
    </location>
</feature>
<proteinExistence type="predicted"/>
<accession>A0A0T7FE70</accession>
<feature type="transmembrane region" description="Helical" evidence="7">
    <location>
        <begin position="155"/>
        <end position="177"/>
    </location>
</feature>
<dbReference type="AlphaFoldDB" id="A0A0T7FE70"/>
<feature type="transmembrane region" description="Helical" evidence="7">
    <location>
        <begin position="282"/>
        <end position="303"/>
    </location>
</feature>
<evidence type="ECO:0000256" key="5">
    <source>
        <dbReference type="ARBA" id="ARBA00022989"/>
    </source>
</evidence>
<feature type="transmembrane region" description="Helical" evidence="7">
    <location>
        <begin position="122"/>
        <end position="143"/>
    </location>
</feature>
<feature type="transmembrane region" description="Helical" evidence="7">
    <location>
        <begin position="348"/>
        <end position="367"/>
    </location>
</feature>
<name>A0A0T7FE70_NEOGA</name>
<keyword evidence="2" id="KW-0813">Transport</keyword>
<dbReference type="InterPro" id="IPR020846">
    <property type="entry name" value="MFS_dom"/>
</dbReference>
<evidence type="ECO:0000313" key="10">
    <source>
        <dbReference type="Proteomes" id="UP000046176"/>
    </source>
</evidence>
<organism evidence="9 10">
    <name type="scientific">Neorhizobium galegae bv. officinalis</name>
    <dbReference type="NCBI Taxonomy" id="323656"/>
    <lineage>
        <taxon>Bacteria</taxon>
        <taxon>Pseudomonadati</taxon>
        <taxon>Pseudomonadota</taxon>
        <taxon>Alphaproteobacteria</taxon>
        <taxon>Hyphomicrobiales</taxon>
        <taxon>Rhizobiaceae</taxon>
        <taxon>Rhizobium/Agrobacterium group</taxon>
        <taxon>Neorhizobium</taxon>
    </lineage>
</organism>
<dbReference type="Gene3D" id="1.20.1250.20">
    <property type="entry name" value="MFS general substrate transporter like domains"/>
    <property type="match status" value="1"/>
</dbReference>
<comment type="subcellular location">
    <subcellularLocation>
        <location evidence="1">Cell membrane</location>
        <topology evidence="1">Multi-pass membrane protein</topology>
    </subcellularLocation>
</comment>
<dbReference type="NCBIfam" id="TIGR00711">
    <property type="entry name" value="efflux_EmrB"/>
    <property type="match status" value="1"/>
</dbReference>
<evidence type="ECO:0000256" key="7">
    <source>
        <dbReference type="SAM" id="Phobius"/>
    </source>
</evidence>
<keyword evidence="6 7" id="KW-0472">Membrane</keyword>
<evidence type="ECO:0000256" key="3">
    <source>
        <dbReference type="ARBA" id="ARBA00022475"/>
    </source>
</evidence>
<feature type="transmembrane region" description="Helical" evidence="7">
    <location>
        <begin position="65"/>
        <end position="85"/>
    </location>
</feature>
<dbReference type="PANTHER" id="PTHR42718:SF46">
    <property type="entry name" value="BLR6921 PROTEIN"/>
    <property type="match status" value="1"/>
</dbReference>
<evidence type="ECO:0000256" key="6">
    <source>
        <dbReference type="ARBA" id="ARBA00023136"/>
    </source>
</evidence>
<dbReference type="PROSITE" id="PS50850">
    <property type="entry name" value="MFS"/>
    <property type="match status" value="1"/>
</dbReference>
<dbReference type="SUPFAM" id="SSF103473">
    <property type="entry name" value="MFS general substrate transporter"/>
    <property type="match status" value="1"/>
</dbReference>
<feature type="transmembrane region" description="Helical" evidence="7">
    <location>
        <begin position="183"/>
        <end position="204"/>
    </location>
</feature>
<feature type="transmembrane region" description="Helical" evidence="7">
    <location>
        <begin position="373"/>
        <end position="398"/>
    </location>
</feature>
<evidence type="ECO:0000259" key="8">
    <source>
        <dbReference type="PROSITE" id="PS50850"/>
    </source>
</evidence>
<dbReference type="InterPro" id="IPR011701">
    <property type="entry name" value="MFS"/>
</dbReference>
<feature type="transmembrane region" description="Helical" evidence="7">
    <location>
        <begin position="241"/>
        <end position="261"/>
    </location>
</feature>
<dbReference type="Proteomes" id="UP000046176">
    <property type="component" value="Unassembled WGS sequence"/>
</dbReference>
<dbReference type="GO" id="GO:0022857">
    <property type="term" value="F:transmembrane transporter activity"/>
    <property type="evidence" value="ECO:0007669"/>
    <property type="project" value="InterPro"/>
</dbReference>
<reference evidence="9 10" key="1">
    <citation type="submission" date="2014-08" db="EMBL/GenBank/DDBJ databases">
        <authorList>
            <person name="Chen Y.-H."/>
        </authorList>
    </citation>
    <scope>NUCLEOTIDE SEQUENCE [LARGE SCALE GENOMIC DNA]</scope>
</reference>
<dbReference type="InterPro" id="IPR036259">
    <property type="entry name" value="MFS_trans_sf"/>
</dbReference>
<dbReference type="GO" id="GO:0005886">
    <property type="term" value="C:plasma membrane"/>
    <property type="evidence" value="ECO:0007669"/>
    <property type="project" value="UniProtKB-SubCell"/>
</dbReference>